<evidence type="ECO:0000313" key="3">
    <source>
        <dbReference type="Proteomes" id="UP000054454"/>
    </source>
</evidence>
<evidence type="ECO:0000313" key="2">
    <source>
        <dbReference type="EMBL" id="KTW26714.1"/>
    </source>
</evidence>
<dbReference type="VEuPathDB" id="FungiDB:T552_02720"/>
<dbReference type="InterPro" id="IPR013948">
    <property type="entry name" value="DNA_replication_reg_Sld3_C"/>
</dbReference>
<evidence type="ECO:0000259" key="1">
    <source>
        <dbReference type="Pfam" id="PF08639"/>
    </source>
</evidence>
<reference evidence="3" key="1">
    <citation type="journal article" date="2016" name="Nat. Commun.">
        <title>Genome analysis of three Pneumocystis species reveals adaptation mechanisms to life exclusively in mammalian hosts.</title>
        <authorList>
            <person name="Ma L."/>
            <person name="Chen Z."/>
            <person name="Huang D.W."/>
            <person name="Kutty G."/>
            <person name="Ishihara M."/>
            <person name="Wang H."/>
            <person name="Abouelleil A."/>
            <person name="Bishop L."/>
            <person name="Davey E."/>
            <person name="Deng R."/>
            <person name="Deng X."/>
            <person name="Fan L."/>
            <person name="Fantoni G."/>
            <person name="Fitzgerald M."/>
            <person name="Gogineni E."/>
            <person name="Goldberg J.M."/>
            <person name="Handley G."/>
            <person name="Hu X."/>
            <person name="Huber C."/>
            <person name="Jiao X."/>
            <person name="Jones K."/>
            <person name="Levin J.Z."/>
            <person name="Liu Y."/>
            <person name="Macdonald P."/>
            <person name="Melnikov A."/>
            <person name="Raley C."/>
            <person name="Sassi M."/>
            <person name="Sherman B.T."/>
            <person name="Song X."/>
            <person name="Sykes S."/>
            <person name="Tran B."/>
            <person name="Walsh L."/>
            <person name="Xia Y."/>
            <person name="Yang J."/>
            <person name="Young S."/>
            <person name="Zeng Q."/>
            <person name="Zheng X."/>
            <person name="Stephens R."/>
            <person name="Nusbaum C."/>
            <person name="Birren B.W."/>
            <person name="Azadi P."/>
            <person name="Lempicki R.A."/>
            <person name="Cuomo C.A."/>
            <person name="Kovacs J.A."/>
        </authorList>
    </citation>
    <scope>NUCLEOTIDE SEQUENCE [LARGE SCALE GENOMIC DNA]</scope>
    <source>
        <strain evidence="3">B80</strain>
    </source>
</reference>
<name>A0A0W4ZEE0_PNEC8</name>
<dbReference type="EMBL" id="LFVZ01000012">
    <property type="protein sequence ID" value="KTW26714.1"/>
    <property type="molecule type" value="Genomic_DNA"/>
</dbReference>
<dbReference type="GO" id="GO:0031261">
    <property type="term" value="C:DNA replication preinitiation complex"/>
    <property type="evidence" value="ECO:0007669"/>
    <property type="project" value="TreeGrafter"/>
</dbReference>
<dbReference type="PANTHER" id="PTHR28067">
    <property type="entry name" value="DNA REPLICATION REGULATOR SLD3"/>
    <property type="match status" value="1"/>
</dbReference>
<protein>
    <recommendedName>
        <fullName evidence="1">DNA replication regulator Sld3 C-terminal domain-containing protein</fullName>
    </recommendedName>
</protein>
<dbReference type="GeneID" id="28937453"/>
<feature type="domain" description="DNA replication regulator Sld3 C-terminal" evidence="1">
    <location>
        <begin position="159"/>
        <end position="592"/>
    </location>
</feature>
<dbReference type="OrthoDB" id="15567at2759"/>
<dbReference type="AlphaFoldDB" id="A0A0W4ZEE0"/>
<organism evidence="2 3">
    <name type="scientific">Pneumocystis carinii (strain B80)</name>
    <name type="common">Rat pneumocystis pneumonia agent</name>
    <name type="synonym">Pneumocystis carinii f. sp. carinii</name>
    <dbReference type="NCBI Taxonomy" id="1408658"/>
    <lineage>
        <taxon>Eukaryota</taxon>
        <taxon>Fungi</taxon>
        <taxon>Dikarya</taxon>
        <taxon>Ascomycota</taxon>
        <taxon>Taphrinomycotina</taxon>
        <taxon>Pneumocystomycetes</taxon>
        <taxon>Pneumocystaceae</taxon>
        <taxon>Pneumocystis</taxon>
    </lineage>
</organism>
<keyword evidence="3" id="KW-1185">Reference proteome</keyword>
<sequence length="599" mass="69008">MKRHEEKTNSPQEHSYIASDYIIHPEGADALHALLLYQTSRNTIPRHWIARENKPLIFQCKMLELLHNYDNILVVEAKKDVKPVYGVIECMKHKVYVFSEFDSNVTRDEVLKSPYRPGINENIEKTSNIEASLEATLPWQPPVINTVERSNIKQISSKDVLNGLLQQYFYILYVSKVSLAYFAKTTLAKARKDCQEVYLDENKGRIEMIEFIEMKMLRTPEELEMKFKKWLPLLVESSLDEMNDVNINEWPEEMKCWSIDVNEQEFILKWCNCNEDCIFRNKKNANKRIDALKFREFELQIILVLEVLLLCYETKNDVSNQELKKSRLSINIKQYLDILVDRLCIWQALEDTELSFDKNIDQKTDSDQLRQFCAEVVMPFYASKLPDICSGLFVKCGGPILSHHSLRSKSDKKKNQKANLSTFSKPPVTVIKSLSNVSTKSPVDITSSLATALCDEKTKLQSVSVTLRPSFMDSCVKGVSRDGILNSKKSLQHREIKMPLSKITKKDKSDDPTSLSNQQFVRPREVQRIQIKQKSIAGQIQVLATPQKSRMARSTSSIADLAECNQDRVMNTSVNVDINRTPLKKRQKIDVISETPIKQ</sequence>
<dbReference type="Gene3D" id="1.20.58.2130">
    <property type="match status" value="1"/>
</dbReference>
<dbReference type="GO" id="GO:0006270">
    <property type="term" value="P:DNA replication initiation"/>
    <property type="evidence" value="ECO:0007669"/>
    <property type="project" value="InterPro"/>
</dbReference>
<dbReference type="InterPro" id="IPR042511">
    <property type="entry name" value="Sld3"/>
</dbReference>
<accession>A0A0W4ZEE0</accession>
<dbReference type="Proteomes" id="UP000054454">
    <property type="component" value="Unassembled WGS sequence"/>
</dbReference>
<dbReference type="Pfam" id="PF08639">
    <property type="entry name" value="Sld3_STD"/>
    <property type="match status" value="1"/>
</dbReference>
<gene>
    <name evidence="2" type="ORF">T552_02720</name>
</gene>
<dbReference type="PANTHER" id="PTHR28067:SF1">
    <property type="entry name" value="DNA REPLICATION REGULATOR SLD3"/>
    <property type="match status" value="1"/>
</dbReference>
<comment type="caution">
    <text evidence="2">The sequence shown here is derived from an EMBL/GenBank/DDBJ whole genome shotgun (WGS) entry which is preliminary data.</text>
</comment>
<dbReference type="RefSeq" id="XP_018225049.1">
    <property type="nucleotide sequence ID" value="XM_018371250.1"/>
</dbReference>
<proteinExistence type="predicted"/>